<dbReference type="EMBL" id="JAPNKA010000002">
    <property type="protein sequence ID" value="MCY1083807.1"/>
    <property type="molecule type" value="Genomic_DNA"/>
</dbReference>
<dbReference type="RefSeq" id="WP_267542680.1">
    <property type="nucleotide sequence ID" value="NZ_JAPNKA010000002.1"/>
</dbReference>
<gene>
    <name evidence="1" type="ORF">OV287_56140</name>
</gene>
<evidence type="ECO:0000313" key="1">
    <source>
        <dbReference type="EMBL" id="MCY1083807.1"/>
    </source>
</evidence>
<name>A0ABT4AQ25_9BACT</name>
<organism evidence="1 2">
    <name type="scientific">Archangium lansingense</name>
    <dbReference type="NCBI Taxonomy" id="2995310"/>
    <lineage>
        <taxon>Bacteria</taxon>
        <taxon>Pseudomonadati</taxon>
        <taxon>Myxococcota</taxon>
        <taxon>Myxococcia</taxon>
        <taxon>Myxococcales</taxon>
        <taxon>Cystobacterineae</taxon>
        <taxon>Archangiaceae</taxon>
        <taxon>Archangium</taxon>
    </lineage>
</organism>
<keyword evidence="2" id="KW-1185">Reference proteome</keyword>
<comment type="caution">
    <text evidence="1">The sequence shown here is derived from an EMBL/GenBank/DDBJ whole genome shotgun (WGS) entry which is preliminary data.</text>
</comment>
<reference evidence="1 2" key="1">
    <citation type="submission" date="2022-11" db="EMBL/GenBank/DDBJ databases">
        <title>Minimal conservation of predation-associated metabolite biosynthetic gene clusters underscores biosynthetic potential of Myxococcota including descriptions for ten novel species: Archangium lansinium sp. nov., Myxococcus landrumus sp. nov., Nannocystis bai.</title>
        <authorList>
            <person name="Ahearne A."/>
            <person name="Stevens C."/>
            <person name="Phillips K."/>
        </authorList>
    </citation>
    <scope>NUCLEOTIDE SEQUENCE [LARGE SCALE GENOMIC DNA]</scope>
    <source>
        <strain evidence="1 2">MIWBW</strain>
    </source>
</reference>
<sequence length="242" mass="27218">MARIDPDNQETWPPEVAEFVRRAAGAVRGTVRHTSDLYAHEGEERFLQVLRGSTIRAYHCTRLLEHELAGIRAHGLRRLTAELVRERIDKALACKAITPAEAEQFRKGHAFALGEERDREGRVCLFSNRQTMDEAHSVEDLLGIWGGEAIYSHVGTEWEPRLKKLGRPAVVAVDLDVNQPPQGDKEHYVAPGVLAGFIGVELGLEDPGFEIHFMGDIPATQVADIWTPGHPEYDRHRDLPRR</sequence>
<accession>A0ABT4AQ25</accession>
<dbReference type="Proteomes" id="UP001207654">
    <property type="component" value="Unassembled WGS sequence"/>
</dbReference>
<protein>
    <submittedName>
        <fullName evidence="1">Uncharacterized protein</fullName>
    </submittedName>
</protein>
<evidence type="ECO:0000313" key="2">
    <source>
        <dbReference type="Proteomes" id="UP001207654"/>
    </source>
</evidence>
<proteinExistence type="predicted"/>